<organism evidence="1 2">
    <name type="scientific">Planctomyces bekefii</name>
    <dbReference type="NCBI Taxonomy" id="1653850"/>
    <lineage>
        <taxon>Bacteria</taxon>
        <taxon>Pseudomonadati</taxon>
        <taxon>Planctomycetota</taxon>
        <taxon>Planctomycetia</taxon>
        <taxon>Planctomycetales</taxon>
        <taxon>Planctomycetaceae</taxon>
        <taxon>Planctomyces</taxon>
    </lineage>
</organism>
<dbReference type="Proteomes" id="UP000321083">
    <property type="component" value="Unassembled WGS sequence"/>
</dbReference>
<name>A0A5C6M7I6_9PLAN</name>
<dbReference type="Gene3D" id="3.40.50.150">
    <property type="entry name" value="Vaccinia Virus protein VP39"/>
    <property type="match status" value="1"/>
</dbReference>
<evidence type="ECO:0008006" key="3">
    <source>
        <dbReference type="Google" id="ProtNLM"/>
    </source>
</evidence>
<keyword evidence="2" id="KW-1185">Reference proteome</keyword>
<reference evidence="1 2" key="1">
    <citation type="submission" date="2019-08" db="EMBL/GenBank/DDBJ databases">
        <title>100 year-old enigma solved: identification of Planctomyces bekefii, the type genus and species of the phylum Planctomycetes.</title>
        <authorList>
            <person name="Svetlana D.N."/>
            <person name="Overmann J."/>
        </authorList>
    </citation>
    <scope>NUCLEOTIDE SEQUENCE [LARGE SCALE GENOMIC DNA]</scope>
    <source>
        <strain evidence="1">Phe10_nw2017</strain>
    </source>
</reference>
<dbReference type="InterPro" id="IPR029063">
    <property type="entry name" value="SAM-dependent_MTases_sf"/>
</dbReference>
<dbReference type="SUPFAM" id="SSF53335">
    <property type="entry name" value="S-adenosyl-L-methionine-dependent methyltransferases"/>
    <property type="match status" value="1"/>
</dbReference>
<evidence type="ECO:0000313" key="2">
    <source>
        <dbReference type="Proteomes" id="UP000321083"/>
    </source>
</evidence>
<reference evidence="1 2" key="2">
    <citation type="submission" date="2019-08" db="EMBL/GenBank/DDBJ databases">
        <authorList>
            <person name="Henke P."/>
        </authorList>
    </citation>
    <scope>NUCLEOTIDE SEQUENCE [LARGE SCALE GENOMIC DNA]</scope>
    <source>
        <strain evidence="1">Phe10_nw2017</strain>
    </source>
</reference>
<dbReference type="EMBL" id="SRHE01000418">
    <property type="protein sequence ID" value="TWW09011.1"/>
    <property type="molecule type" value="Genomic_DNA"/>
</dbReference>
<accession>A0A5C6M7I6</accession>
<protein>
    <recommendedName>
        <fullName evidence="3">Methyltransferase domain-containing protein</fullName>
    </recommendedName>
</protein>
<dbReference type="AlphaFoldDB" id="A0A5C6M7I6"/>
<gene>
    <name evidence="1" type="ORF">E3A20_18580</name>
</gene>
<sequence>MFGVDCSFEHLADAVPKDHQRLHLLHGDVTDAALVPDLAFDIMIDDSNHTTRTQVETLLAHWSKLALGGLYVLEDLFVVRLPWGGEASRKSRSFLWPYSGYSRSPQNRMLPRHPQDLF</sequence>
<evidence type="ECO:0000313" key="1">
    <source>
        <dbReference type="EMBL" id="TWW09011.1"/>
    </source>
</evidence>
<proteinExistence type="predicted"/>
<comment type="caution">
    <text evidence="1">The sequence shown here is derived from an EMBL/GenBank/DDBJ whole genome shotgun (WGS) entry which is preliminary data.</text>
</comment>